<name>A0ABD1M628_9FABA</name>
<sequence>MKQHSRTLHQQITKLNLCQFKLNHKHYNNVKNGGRCSKFLIQCNTQIAENGRNGNVKEAESIFHKMAIKNTASWTAMLTAYAQNGQIKNARKMFDEMPHRTTVSYNAMISAYIRNGCNVGKAYELFSVLAERNLVSYAAMITGFVKAGKFHMAEELYREAPHEFRDPACSNSLISGYLKMGEVDEALRVFENMTERDVVSWSAMVDGLCRDGRVAAARDLFDRMPERNVVSWGAMIDGYMGKGLFQEGFCLFMDMRREGLVRVNSTTATIMLKACGNCGRMPEGMQIHGLVSHMGFEFDNVLCNSVITMYCMLGCTDMADKVFCTVSNKDIVTWNSLISGYIHNNEVEAAYRVFERMPKKDLISWTAMIVGFTKCGRVEDAIELFNMLPEKDDFVWTAIISGFVNNRENEEALHWYSRMIREGCRPNPFTISSVLTAAAALAALNVGLQIHTCILKMNLEYDLSIQNSLISFYSKSGNAIDAYRIFLDIIEPNVISYSSIINGFAQNGFGEEALSIYKKMLSENHEPNHVTFLAVLSACTHAGLVEEGWNLFNTMKSHHGIEPEVDHYACIVDLLGRASLLDEAMDLIQSMPFKPHSGVWGAILGASQTHLRLDLAKLATQHITELEPKNATPYVVLSNLYSAIGKKIEGDLVRKTKNLKGIKKSPGCSWITMKDKVHLFLAGDRSHGNTEEIKATILTMDKEMQWLYHYGC</sequence>
<protein>
    <submittedName>
        <fullName evidence="3">Uncharacterized protein</fullName>
    </submittedName>
</protein>
<dbReference type="SUPFAM" id="SSF81901">
    <property type="entry name" value="HCP-like"/>
    <property type="match status" value="1"/>
</dbReference>
<dbReference type="NCBIfam" id="TIGR00756">
    <property type="entry name" value="PPR"/>
    <property type="match status" value="10"/>
</dbReference>
<dbReference type="Proteomes" id="UP001603857">
    <property type="component" value="Unassembled WGS sequence"/>
</dbReference>
<comment type="caution">
    <text evidence="3">The sequence shown here is derived from an EMBL/GenBank/DDBJ whole genome shotgun (WGS) entry which is preliminary data.</text>
</comment>
<feature type="repeat" description="PPR" evidence="2">
    <location>
        <begin position="392"/>
        <end position="426"/>
    </location>
</feature>
<feature type="repeat" description="PPR" evidence="2">
    <location>
        <begin position="197"/>
        <end position="231"/>
    </location>
</feature>
<dbReference type="InterPro" id="IPR002885">
    <property type="entry name" value="PPR_rpt"/>
</dbReference>
<dbReference type="Pfam" id="PF13041">
    <property type="entry name" value="PPR_2"/>
    <property type="match status" value="4"/>
</dbReference>
<dbReference type="FunFam" id="1.25.40.10:FF:000747">
    <property type="entry name" value="Pentatricopeptide repeat-containing protein mitochondrial"/>
    <property type="match status" value="1"/>
</dbReference>
<dbReference type="EMBL" id="JBGMDY010000006">
    <property type="protein sequence ID" value="KAL2331222.1"/>
    <property type="molecule type" value="Genomic_DNA"/>
</dbReference>
<feature type="repeat" description="PPR" evidence="2">
    <location>
        <begin position="133"/>
        <end position="163"/>
    </location>
</feature>
<evidence type="ECO:0000313" key="3">
    <source>
        <dbReference type="EMBL" id="KAL2331222.1"/>
    </source>
</evidence>
<evidence type="ECO:0000256" key="2">
    <source>
        <dbReference type="PROSITE-ProRule" id="PRU00708"/>
    </source>
</evidence>
<dbReference type="Gene3D" id="1.25.40.10">
    <property type="entry name" value="Tetratricopeptide repeat domain"/>
    <property type="match status" value="6"/>
</dbReference>
<evidence type="ECO:0000256" key="1">
    <source>
        <dbReference type="ARBA" id="ARBA00022737"/>
    </source>
</evidence>
<gene>
    <name evidence="3" type="ORF">Fmac_018803</name>
</gene>
<dbReference type="PANTHER" id="PTHR47926">
    <property type="entry name" value="PENTATRICOPEPTIDE REPEAT-CONTAINING PROTEIN"/>
    <property type="match status" value="1"/>
</dbReference>
<feature type="repeat" description="PPR" evidence="2">
    <location>
        <begin position="330"/>
        <end position="364"/>
    </location>
</feature>
<keyword evidence="1" id="KW-0677">Repeat</keyword>
<evidence type="ECO:0000313" key="4">
    <source>
        <dbReference type="Proteomes" id="UP001603857"/>
    </source>
</evidence>
<dbReference type="InterPro" id="IPR046848">
    <property type="entry name" value="E_motif"/>
</dbReference>
<keyword evidence="4" id="KW-1185">Reference proteome</keyword>
<organism evidence="3 4">
    <name type="scientific">Flemingia macrophylla</name>
    <dbReference type="NCBI Taxonomy" id="520843"/>
    <lineage>
        <taxon>Eukaryota</taxon>
        <taxon>Viridiplantae</taxon>
        <taxon>Streptophyta</taxon>
        <taxon>Embryophyta</taxon>
        <taxon>Tracheophyta</taxon>
        <taxon>Spermatophyta</taxon>
        <taxon>Magnoliopsida</taxon>
        <taxon>eudicotyledons</taxon>
        <taxon>Gunneridae</taxon>
        <taxon>Pentapetalae</taxon>
        <taxon>rosids</taxon>
        <taxon>fabids</taxon>
        <taxon>Fabales</taxon>
        <taxon>Fabaceae</taxon>
        <taxon>Papilionoideae</taxon>
        <taxon>50 kb inversion clade</taxon>
        <taxon>NPAAA clade</taxon>
        <taxon>indigoferoid/millettioid clade</taxon>
        <taxon>Phaseoleae</taxon>
        <taxon>Flemingia</taxon>
    </lineage>
</organism>
<reference evidence="3 4" key="1">
    <citation type="submission" date="2024-08" db="EMBL/GenBank/DDBJ databases">
        <title>Insights into the chromosomal genome structure of Flemingia macrophylla.</title>
        <authorList>
            <person name="Ding Y."/>
            <person name="Zhao Y."/>
            <person name="Bi W."/>
            <person name="Wu M."/>
            <person name="Zhao G."/>
            <person name="Gong Y."/>
            <person name="Li W."/>
            <person name="Zhang P."/>
        </authorList>
    </citation>
    <scope>NUCLEOTIDE SEQUENCE [LARGE SCALE GENOMIC DNA]</scope>
    <source>
        <strain evidence="3">DYQJB</strain>
        <tissue evidence="3">Leaf</tissue>
    </source>
</reference>
<dbReference type="Pfam" id="PF12854">
    <property type="entry name" value="PPR_1"/>
    <property type="match status" value="1"/>
</dbReference>
<dbReference type="PROSITE" id="PS51375">
    <property type="entry name" value="PPR"/>
    <property type="match status" value="8"/>
</dbReference>
<dbReference type="Pfam" id="PF20431">
    <property type="entry name" value="E_motif"/>
    <property type="match status" value="1"/>
</dbReference>
<dbReference type="Pfam" id="PF01535">
    <property type="entry name" value="PPR"/>
    <property type="match status" value="7"/>
</dbReference>
<dbReference type="PANTHER" id="PTHR47926:SF404">
    <property type="entry name" value="(PPR) REPEAT-CONTAINING PROTEIN, PUTATIVE-RELATED"/>
    <property type="match status" value="1"/>
</dbReference>
<accession>A0ABD1M628</accession>
<feature type="repeat" description="PPR" evidence="2">
    <location>
        <begin position="166"/>
        <end position="196"/>
    </location>
</feature>
<dbReference type="AlphaFoldDB" id="A0ABD1M628"/>
<dbReference type="InterPro" id="IPR046960">
    <property type="entry name" value="PPR_At4g14850-like_plant"/>
</dbReference>
<dbReference type="InterPro" id="IPR011990">
    <property type="entry name" value="TPR-like_helical_dom_sf"/>
</dbReference>
<feature type="repeat" description="PPR" evidence="2">
    <location>
        <begin position="493"/>
        <end position="527"/>
    </location>
</feature>
<proteinExistence type="predicted"/>
<feature type="repeat" description="PPR" evidence="2">
    <location>
        <begin position="528"/>
        <end position="558"/>
    </location>
</feature>
<dbReference type="FunFam" id="1.25.40.10:FF:003304">
    <property type="entry name" value="Pentatricopeptide repeat-containing protein At1g53600, mitochondrial"/>
    <property type="match status" value="1"/>
</dbReference>
<feature type="repeat" description="PPR" evidence="2">
    <location>
        <begin position="70"/>
        <end position="104"/>
    </location>
</feature>
<dbReference type="FunFam" id="1.25.40.10:FF:001212">
    <property type="entry name" value="Pentatricopeptide repeat-containing protein mitochondrial"/>
    <property type="match status" value="1"/>
</dbReference>
<dbReference type="FunFam" id="1.25.40.10:FF:000606">
    <property type="entry name" value="Putative pentatricopeptide repeat-containing protein"/>
    <property type="match status" value="1"/>
</dbReference>